<dbReference type="KEGG" id="tpaf:A3L08_03020"/>
<proteinExistence type="predicted"/>
<organism evidence="1 2">
    <name type="scientific">Thermococcus pacificus</name>
    <dbReference type="NCBI Taxonomy" id="71998"/>
    <lineage>
        <taxon>Archaea</taxon>
        <taxon>Methanobacteriati</taxon>
        <taxon>Methanobacteriota</taxon>
        <taxon>Thermococci</taxon>
        <taxon>Thermococcales</taxon>
        <taxon>Thermococcaceae</taxon>
        <taxon>Thermococcus</taxon>
    </lineage>
</organism>
<dbReference type="EMBL" id="CP015102">
    <property type="protein sequence ID" value="ASJ06375.1"/>
    <property type="molecule type" value="Genomic_DNA"/>
</dbReference>
<reference evidence="1 2" key="1">
    <citation type="submission" date="2016-04" db="EMBL/GenBank/DDBJ databases">
        <title>Complete genome sequence of Thermococcus pacificus type strain P4.</title>
        <authorList>
            <person name="Oger P.M."/>
        </authorList>
    </citation>
    <scope>NUCLEOTIDE SEQUENCE [LARGE SCALE GENOMIC DNA]</scope>
    <source>
        <strain evidence="1 2">P-4</strain>
    </source>
</reference>
<dbReference type="Proteomes" id="UP000197418">
    <property type="component" value="Chromosome"/>
</dbReference>
<gene>
    <name evidence="1" type="ORF">A3L08_03020</name>
</gene>
<dbReference type="RefSeq" id="WP_088853637.1">
    <property type="nucleotide sequence ID" value="NZ_CP015102.1"/>
</dbReference>
<keyword evidence="2" id="KW-1185">Reference proteome</keyword>
<sequence length="142" mass="16116">MKAEQIILYIREGQASIEVLSPGKAWQGVTELELPLGPFVALVAETLGTGLKRGEAVFRYTRAKNTLRMDLNRLKVEVSPKRAFRLKLQNGRYPRKFLAVLVVGTGDIYDYLPGILEKRRKYIRFELSADDGSRRVYTLSIA</sequence>
<name>A0A218P6F8_9EURY</name>
<protein>
    <submittedName>
        <fullName evidence="1">Uncharacterized protein</fullName>
    </submittedName>
</protein>
<dbReference type="AlphaFoldDB" id="A0A218P6F8"/>
<dbReference type="GeneID" id="33315210"/>
<accession>A0A218P6F8</accession>
<evidence type="ECO:0000313" key="1">
    <source>
        <dbReference type="EMBL" id="ASJ06375.1"/>
    </source>
</evidence>
<evidence type="ECO:0000313" key="2">
    <source>
        <dbReference type="Proteomes" id="UP000197418"/>
    </source>
</evidence>